<dbReference type="EMBL" id="RIBS01000010">
    <property type="protein sequence ID" value="RNF82084.1"/>
    <property type="molecule type" value="Genomic_DNA"/>
</dbReference>
<dbReference type="Proteomes" id="UP000267049">
    <property type="component" value="Unassembled WGS sequence"/>
</dbReference>
<evidence type="ECO:0000313" key="2">
    <source>
        <dbReference type="EMBL" id="RNF82084.1"/>
    </source>
</evidence>
<feature type="chain" id="PRO_5018263510" evidence="1">
    <location>
        <begin position="19"/>
        <end position="132"/>
    </location>
</feature>
<sequence>MRFLLLALTLMSVPSALAAEHGLDEAIVSIAKATGLSHQFGSRCGIDAGLLRRHKAKFEVEANAANATLPAGQAVDVNGEFQVGADEGNRFYDSVGDASHRAMLCQQFTVQITQMVSSPGVLTLPTRGMPPR</sequence>
<gene>
    <name evidence="2" type="ORF">EER27_15670</name>
</gene>
<feature type="signal peptide" evidence="1">
    <location>
        <begin position="1"/>
        <end position="18"/>
    </location>
</feature>
<dbReference type="OrthoDB" id="6026688at2"/>
<evidence type="ECO:0000256" key="1">
    <source>
        <dbReference type="SAM" id="SignalP"/>
    </source>
</evidence>
<organism evidence="2 3">
    <name type="scientific">Montanilutibacter psychrotolerans</name>
    <dbReference type="NCBI Taxonomy" id="1327343"/>
    <lineage>
        <taxon>Bacteria</taxon>
        <taxon>Pseudomonadati</taxon>
        <taxon>Pseudomonadota</taxon>
        <taxon>Gammaproteobacteria</taxon>
        <taxon>Lysobacterales</taxon>
        <taxon>Lysobacteraceae</taxon>
        <taxon>Montanilutibacter</taxon>
    </lineage>
</organism>
<keyword evidence="1" id="KW-0732">Signal</keyword>
<dbReference type="AlphaFoldDB" id="A0A3M8SSA2"/>
<proteinExistence type="predicted"/>
<comment type="caution">
    <text evidence="2">The sequence shown here is derived from an EMBL/GenBank/DDBJ whole genome shotgun (WGS) entry which is preliminary data.</text>
</comment>
<dbReference type="RefSeq" id="WP_123089082.1">
    <property type="nucleotide sequence ID" value="NZ_RIBS01000010.1"/>
</dbReference>
<protein>
    <submittedName>
        <fullName evidence="2">Uncharacterized protein</fullName>
    </submittedName>
</protein>
<accession>A0A3M8SSA2</accession>
<name>A0A3M8SSA2_9GAMM</name>
<keyword evidence="3" id="KW-1185">Reference proteome</keyword>
<reference evidence="2 3" key="1">
    <citation type="submission" date="2018-11" db="EMBL/GenBank/DDBJ databases">
        <title>Lysobacter cryohumiis sp. nov., isolated from soil in the Tianshan Mountains, Xinjiang, China.</title>
        <authorList>
            <person name="Luo Y."/>
            <person name="Sheng H."/>
        </authorList>
    </citation>
    <scope>NUCLEOTIDE SEQUENCE [LARGE SCALE GENOMIC DNA]</scope>
    <source>
        <strain evidence="2 3">ZS60</strain>
    </source>
</reference>
<evidence type="ECO:0000313" key="3">
    <source>
        <dbReference type="Proteomes" id="UP000267049"/>
    </source>
</evidence>